<dbReference type="Gene3D" id="2.20.28.30">
    <property type="entry name" value="RNA polymerase ii, chain L"/>
    <property type="match status" value="1"/>
</dbReference>
<accession>A0A1G9HS25</accession>
<gene>
    <name evidence="2" type="ORF">SAMN05660337_2284</name>
</gene>
<dbReference type="NCBIfam" id="TIGR02605">
    <property type="entry name" value="CxxC_CxxC_SSSS"/>
    <property type="match status" value="1"/>
</dbReference>
<dbReference type="Proteomes" id="UP000199053">
    <property type="component" value="Unassembled WGS sequence"/>
</dbReference>
<dbReference type="RefSeq" id="WP_092161167.1">
    <property type="nucleotide sequence ID" value="NZ_FNGA01000003.1"/>
</dbReference>
<dbReference type="OrthoDB" id="9813321at2"/>
<evidence type="ECO:0000259" key="1">
    <source>
        <dbReference type="SMART" id="SM00834"/>
    </source>
</evidence>
<dbReference type="EMBL" id="FNGA01000003">
    <property type="protein sequence ID" value="SDL15616.1"/>
    <property type="molecule type" value="Genomic_DNA"/>
</dbReference>
<dbReference type="SMART" id="SM00834">
    <property type="entry name" value="CxxC_CXXC_SSSS"/>
    <property type="match status" value="1"/>
</dbReference>
<organism evidence="2 3">
    <name type="scientific">Maridesulfovibrio ferrireducens</name>
    <dbReference type="NCBI Taxonomy" id="246191"/>
    <lineage>
        <taxon>Bacteria</taxon>
        <taxon>Pseudomonadati</taxon>
        <taxon>Thermodesulfobacteriota</taxon>
        <taxon>Desulfovibrionia</taxon>
        <taxon>Desulfovibrionales</taxon>
        <taxon>Desulfovibrionaceae</taxon>
        <taxon>Maridesulfovibrio</taxon>
    </lineage>
</organism>
<dbReference type="InterPro" id="IPR013429">
    <property type="entry name" value="Regulatory_FmdB_Zinc_ribbon"/>
</dbReference>
<sequence length="71" mass="7807">MPIFEFKCKKCGKEFDELVMPGKDVKADCPECGNSDCEKLLSKGNVRPNGIPKGNGGYKLSPCHECQSKNK</sequence>
<dbReference type="Pfam" id="PF09723">
    <property type="entry name" value="Zn_ribbon_8"/>
    <property type="match status" value="1"/>
</dbReference>
<evidence type="ECO:0000313" key="3">
    <source>
        <dbReference type="Proteomes" id="UP000199053"/>
    </source>
</evidence>
<reference evidence="3" key="1">
    <citation type="submission" date="2016-10" db="EMBL/GenBank/DDBJ databases">
        <authorList>
            <person name="Varghese N."/>
            <person name="Submissions S."/>
        </authorList>
    </citation>
    <scope>NUCLEOTIDE SEQUENCE [LARGE SCALE GENOMIC DNA]</scope>
    <source>
        <strain evidence="3">DSM 16995</strain>
    </source>
</reference>
<feature type="domain" description="Putative regulatory protein FmdB zinc ribbon" evidence="1">
    <location>
        <begin position="1"/>
        <end position="42"/>
    </location>
</feature>
<proteinExistence type="predicted"/>
<evidence type="ECO:0000313" key="2">
    <source>
        <dbReference type="EMBL" id="SDL15616.1"/>
    </source>
</evidence>
<keyword evidence="3" id="KW-1185">Reference proteome</keyword>
<protein>
    <submittedName>
        <fullName evidence="2">Putative regulatory protein, FmdB family</fullName>
    </submittedName>
</protein>
<name>A0A1G9HS25_9BACT</name>
<dbReference type="AlphaFoldDB" id="A0A1G9HS25"/>